<gene>
    <name evidence="1" type="ORF">SAMN05216262_101684</name>
</gene>
<sequence length="48" mass="5701">MADKKKKIRVPKGMKLIFRRYRKDPKSKQLLDARKYGCKAWPLLVPAE</sequence>
<organism evidence="1 2">
    <name type="scientific">Colwellia chukchiensis</name>
    <dbReference type="NCBI Taxonomy" id="641665"/>
    <lineage>
        <taxon>Bacteria</taxon>
        <taxon>Pseudomonadati</taxon>
        <taxon>Pseudomonadota</taxon>
        <taxon>Gammaproteobacteria</taxon>
        <taxon>Alteromonadales</taxon>
        <taxon>Colwelliaceae</taxon>
        <taxon>Colwellia</taxon>
    </lineage>
</organism>
<dbReference type="STRING" id="641665.GCA_002104455_00022"/>
<reference evidence="2" key="1">
    <citation type="submission" date="2016-10" db="EMBL/GenBank/DDBJ databases">
        <authorList>
            <person name="Varghese N."/>
            <person name="Submissions S."/>
        </authorList>
    </citation>
    <scope>NUCLEOTIDE SEQUENCE [LARGE SCALE GENOMIC DNA]</scope>
    <source>
        <strain evidence="2">CGMCC 1.9127</strain>
    </source>
</reference>
<dbReference type="EMBL" id="FOBI01000001">
    <property type="protein sequence ID" value="SEK56753.1"/>
    <property type="molecule type" value="Genomic_DNA"/>
</dbReference>
<dbReference type="AlphaFoldDB" id="A0A1H7I2E1"/>
<keyword evidence="2" id="KW-1185">Reference proteome</keyword>
<dbReference type="RefSeq" id="WP_175474806.1">
    <property type="nucleotide sequence ID" value="NZ_FOBI01000001.1"/>
</dbReference>
<dbReference type="Proteomes" id="UP000199297">
    <property type="component" value="Unassembled WGS sequence"/>
</dbReference>
<name>A0A1H7I2E1_9GAMM</name>
<accession>A0A1H7I2E1</accession>
<proteinExistence type="predicted"/>
<evidence type="ECO:0000313" key="2">
    <source>
        <dbReference type="Proteomes" id="UP000199297"/>
    </source>
</evidence>
<protein>
    <submittedName>
        <fullName evidence="1">Uncharacterized protein</fullName>
    </submittedName>
</protein>
<evidence type="ECO:0000313" key="1">
    <source>
        <dbReference type="EMBL" id="SEK56753.1"/>
    </source>
</evidence>